<evidence type="ECO:0000259" key="4">
    <source>
        <dbReference type="PROSITE" id="PS50943"/>
    </source>
</evidence>
<evidence type="ECO:0000256" key="3">
    <source>
        <dbReference type="ARBA" id="ARBA00023163"/>
    </source>
</evidence>
<dbReference type="InterPro" id="IPR001387">
    <property type="entry name" value="Cro/C1-type_HTH"/>
</dbReference>
<dbReference type="KEGG" id="aamy:GFC30_864"/>
<dbReference type="GO" id="GO:0003677">
    <property type="term" value="F:DNA binding"/>
    <property type="evidence" value="ECO:0007669"/>
    <property type="project" value="UniProtKB-KW"/>
</dbReference>
<organism evidence="5 6">
    <name type="scientific">Anoxybacteroides amylolyticum</name>
    <dbReference type="NCBI Taxonomy" id="294699"/>
    <lineage>
        <taxon>Bacteria</taxon>
        <taxon>Bacillati</taxon>
        <taxon>Bacillota</taxon>
        <taxon>Bacilli</taxon>
        <taxon>Bacillales</taxon>
        <taxon>Anoxybacillaceae</taxon>
        <taxon>Anoxybacteroides</taxon>
    </lineage>
</organism>
<reference evidence="5 6" key="1">
    <citation type="journal article" date="2006" name="Syst. Appl. Microbiol.">
        <title>Anoxybacillus amylolyticus sp. nov., a thermophilic amylase producing bacterium isolated from Mount Rittmann (Antarctica).</title>
        <authorList>
            <person name="Poli A."/>
            <person name="Esposito E."/>
            <person name="Lama L."/>
            <person name="Orlando P."/>
            <person name="Nicolaus G."/>
            <person name="de Appolonia F."/>
            <person name="Gambacorta A."/>
            <person name="Nicolaus B."/>
        </authorList>
    </citation>
    <scope>NUCLEOTIDE SEQUENCE [LARGE SCALE GENOMIC DNA]</scope>
    <source>
        <strain evidence="5 6">DSM 15939</strain>
    </source>
</reference>
<dbReference type="PROSITE" id="PS50943">
    <property type="entry name" value="HTH_CROC1"/>
    <property type="match status" value="1"/>
</dbReference>
<dbReference type="InterPro" id="IPR010982">
    <property type="entry name" value="Lambda_DNA-bd_dom_sf"/>
</dbReference>
<dbReference type="OrthoDB" id="9808239at2"/>
<gene>
    <name evidence="5" type="ORF">GFC30_864</name>
</gene>
<proteinExistence type="predicted"/>
<evidence type="ECO:0000256" key="2">
    <source>
        <dbReference type="ARBA" id="ARBA00023125"/>
    </source>
</evidence>
<dbReference type="PANTHER" id="PTHR40661">
    <property type="match status" value="1"/>
</dbReference>
<sequence>MNDVKQVLSKQIKKRLKELNMKQKDLIEKTGQPKSTISKVINGVVTPRIDVIIPISKVLNVSIDWLVHEQEETLDGIDQEIITLLKKLDEKQKIHVYRIIKDIISLVEHNQTTSINNK</sequence>
<dbReference type="Proteomes" id="UP000076865">
    <property type="component" value="Chromosome"/>
</dbReference>
<evidence type="ECO:0000256" key="1">
    <source>
        <dbReference type="ARBA" id="ARBA00023015"/>
    </source>
</evidence>
<protein>
    <submittedName>
        <fullName evidence="5">Helix-turn-helix family protein</fullName>
    </submittedName>
</protein>
<feature type="domain" description="HTH cro/C1-type" evidence="4">
    <location>
        <begin position="12"/>
        <end position="66"/>
    </location>
</feature>
<keyword evidence="2" id="KW-0238">DNA-binding</keyword>
<dbReference type="Gene3D" id="1.10.260.40">
    <property type="entry name" value="lambda repressor-like DNA-binding domains"/>
    <property type="match status" value="1"/>
</dbReference>
<evidence type="ECO:0000313" key="5">
    <source>
        <dbReference type="EMBL" id="ANB61292.1"/>
    </source>
</evidence>
<dbReference type="PANTHER" id="PTHR40661:SF1">
    <property type="entry name" value="HTH CRO_C1-TYPE DOMAIN-CONTAINING PROTEIN"/>
    <property type="match status" value="1"/>
</dbReference>
<dbReference type="CDD" id="cd00093">
    <property type="entry name" value="HTH_XRE"/>
    <property type="match status" value="1"/>
</dbReference>
<dbReference type="PATRIC" id="fig|294699.3.peg.873"/>
<dbReference type="SMART" id="SM00530">
    <property type="entry name" value="HTH_XRE"/>
    <property type="match status" value="1"/>
</dbReference>
<accession>A0A160F5I2</accession>
<dbReference type="AlphaFoldDB" id="A0A160F5I2"/>
<keyword evidence="3" id="KW-0804">Transcription</keyword>
<name>A0A160F5I2_9BACL</name>
<dbReference type="RefSeq" id="WP_066323059.1">
    <property type="nucleotide sequence ID" value="NZ_CP015438.1"/>
</dbReference>
<dbReference type="EMBL" id="CP015438">
    <property type="protein sequence ID" value="ANB61292.1"/>
    <property type="molecule type" value="Genomic_DNA"/>
</dbReference>
<dbReference type="SUPFAM" id="SSF47413">
    <property type="entry name" value="lambda repressor-like DNA-binding domains"/>
    <property type="match status" value="1"/>
</dbReference>
<keyword evidence="1" id="KW-0805">Transcription regulation</keyword>
<evidence type="ECO:0000313" key="6">
    <source>
        <dbReference type="Proteomes" id="UP000076865"/>
    </source>
</evidence>
<dbReference type="Pfam" id="PF01381">
    <property type="entry name" value="HTH_3"/>
    <property type="match status" value="1"/>
</dbReference>
<keyword evidence="6" id="KW-1185">Reference proteome</keyword>